<proteinExistence type="predicted"/>
<dbReference type="KEGG" id="mtar:DF168_00006"/>
<organism evidence="1 2">
    <name type="scientific">Candidatus Moanibacter tarae</name>
    <dbReference type="NCBI Taxonomy" id="2200854"/>
    <lineage>
        <taxon>Bacteria</taxon>
        <taxon>Pseudomonadati</taxon>
        <taxon>Verrucomicrobiota</taxon>
        <taxon>Opitutia</taxon>
        <taxon>Puniceicoccales</taxon>
        <taxon>Puniceicoccales incertae sedis</taxon>
        <taxon>Candidatus Moanibacter</taxon>
    </lineage>
</organism>
<protein>
    <recommendedName>
        <fullName evidence="3">Glycosyl transferase family 1 domain-containing protein</fullName>
    </recommendedName>
</protein>
<gene>
    <name evidence="1" type="ORF">DF168_00006</name>
</gene>
<sequence>MSKTSYTILISDTGSHDTGIRGTRAFWWMADRIGAYAELGLYWFLSEYFGRSSVTLIRPSQLLTSPSKYKTDWLFVGLPTSLSKEHLKRIDFRRIVLYDSSDFNGVNFSYSDKSLLLSETNLCLKNWRDQRWEFDYSIGLLPIKRPPLNNWLPLAIRVASVKDRLGFLYRKRYDVGFVGRPSGDYAGNQRLSWLIDLKKHRPDLKFWGGLVADKNRQTTLEQLWDAKALDGCWLSRRRIGFLQYFSGLLRSKVTLAPAGYAPWTYRHYEAIYARSIVVSNDLSCYEFLVPFPREGIIEVSEGESVVRGVDAALALCESSPEILNANIEYLERWLDMGTYSRGKRDTLDRFVAELDGY</sequence>
<accession>A0A2Z4AFL4</accession>
<dbReference type="AlphaFoldDB" id="A0A2Z4AFL4"/>
<evidence type="ECO:0000313" key="1">
    <source>
        <dbReference type="EMBL" id="AWT58834.1"/>
    </source>
</evidence>
<evidence type="ECO:0008006" key="3">
    <source>
        <dbReference type="Google" id="ProtNLM"/>
    </source>
</evidence>
<dbReference type="EMBL" id="CP029803">
    <property type="protein sequence ID" value="AWT58834.1"/>
    <property type="molecule type" value="Genomic_DNA"/>
</dbReference>
<name>A0A2Z4AFL4_9BACT</name>
<evidence type="ECO:0000313" key="2">
    <source>
        <dbReference type="Proteomes" id="UP000247465"/>
    </source>
</evidence>
<reference evidence="1 2" key="1">
    <citation type="submission" date="2018-06" db="EMBL/GenBank/DDBJ databases">
        <title>Draft Genome Sequence of a Novel Marine Bacterium Related to the Verrucomicrobia.</title>
        <authorList>
            <person name="Vosseberg J."/>
            <person name="Martijn J."/>
            <person name="Ettema T.J.G."/>
        </authorList>
    </citation>
    <scope>NUCLEOTIDE SEQUENCE [LARGE SCALE GENOMIC DNA]</scope>
    <source>
        <strain evidence="1">TARA_B100001123</strain>
    </source>
</reference>
<dbReference type="Proteomes" id="UP000247465">
    <property type="component" value="Chromosome"/>
</dbReference>